<comment type="caution">
    <text evidence="6">The sequence shown here is derived from an EMBL/GenBank/DDBJ whole genome shotgun (WGS) entry which is preliminary data.</text>
</comment>
<dbReference type="InterPro" id="IPR050248">
    <property type="entry name" value="Polysacc_deacetylase_ArnD"/>
</dbReference>
<feature type="chain" id="PRO_5040373334" evidence="4">
    <location>
        <begin position="34"/>
        <end position="334"/>
    </location>
</feature>
<dbReference type="GO" id="GO:0046872">
    <property type="term" value="F:metal ion binding"/>
    <property type="evidence" value="ECO:0007669"/>
    <property type="project" value="UniProtKB-KW"/>
</dbReference>
<dbReference type="InterPro" id="IPR011330">
    <property type="entry name" value="Glyco_hydro/deAcase_b/a-brl"/>
</dbReference>
<keyword evidence="2" id="KW-0378">Hydrolase</keyword>
<dbReference type="AlphaFoldDB" id="A0A9Q4IFH2"/>
<dbReference type="Proteomes" id="UP001071110">
    <property type="component" value="Unassembled WGS sequence"/>
</dbReference>
<organism evidence="6 7">
    <name type="scientific">Corynebacterium pilbarense</name>
    <dbReference type="NCBI Taxonomy" id="1288393"/>
    <lineage>
        <taxon>Bacteria</taxon>
        <taxon>Bacillati</taxon>
        <taxon>Actinomycetota</taxon>
        <taxon>Actinomycetes</taxon>
        <taxon>Mycobacteriales</taxon>
        <taxon>Corynebacteriaceae</taxon>
        <taxon>Corynebacterium</taxon>
    </lineage>
</organism>
<name>A0A9Q4IFH2_9CORY</name>
<feature type="signal peptide" evidence="4">
    <location>
        <begin position="1"/>
        <end position="33"/>
    </location>
</feature>
<dbReference type="Pfam" id="PF01522">
    <property type="entry name" value="Polysacc_deac_1"/>
    <property type="match status" value="1"/>
</dbReference>
<dbReference type="PROSITE" id="PS51677">
    <property type="entry name" value="NODB"/>
    <property type="match status" value="1"/>
</dbReference>
<accession>A0A9Q4IFH2</accession>
<protein>
    <submittedName>
        <fullName evidence="6">Polysaccharide deacetylase family protein</fullName>
    </submittedName>
</protein>
<evidence type="ECO:0000313" key="7">
    <source>
        <dbReference type="Proteomes" id="UP001071110"/>
    </source>
</evidence>
<dbReference type="SUPFAM" id="SSF88713">
    <property type="entry name" value="Glycoside hydrolase/deacetylase"/>
    <property type="match status" value="1"/>
</dbReference>
<feature type="domain" description="NodB homology" evidence="5">
    <location>
        <begin position="138"/>
        <end position="315"/>
    </location>
</feature>
<keyword evidence="7" id="KW-1185">Reference proteome</keyword>
<dbReference type="GO" id="GO:0016810">
    <property type="term" value="F:hydrolase activity, acting on carbon-nitrogen (but not peptide) bonds"/>
    <property type="evidence" value="ECO:0007669"/>
    <property type="project" value="InterPro"/>
</dbReference>
<dbReference type="InterPro" id="IPR002509">
    <property type="entry name" value="NODB_dom"/>
</dbReference>
<dbReference type="Gene3D" id="3.20.20.370">
    <property type="entry name" value="Glycoside hydrolase/deacetylase"/>
    <property type="match status" value="1"/>
</dbReference>
<reference evidence="6" key="1">
    <citation type="submission" date="2022-08" db="EMBL/GenBank/DDBJ databases">
        <title>Corynebacterium sp. nov., isolated from clinical breast specimens.</title>
        <authorList>
            <person name="Zhang T."/>
        </authorList>
    </citation>
    <scope>NUCLEOTIDE SEQUENCE</scope>
    <source>
        <strain evidence="6">CCUG 57942</strain>
    </source>
</reference>
<evidence type="ECO:0000256" key="2">
    <source>
        <dbReference type="ARBA" id="ARBA00022801"/>
    </source>
</evidence>
<dbReference type="EMBL" id="JANRML010000001">
    <property type="protein sequence ID" value="MCZ2219980.1"/>
    <property type="molecule type" value="Genomic_DNA"/>
</dbReference>
<dbReference type="CDD" id="cd10917">
    <property type="entry name" value="CE4_NodB_like_6s_7s"/>
    <property type="match status" value="1"/>
</dbReference>
<dbReference type="GO" id="GO:0016020">
    <property type="term" value="C:membrane"/>
    <property type="evidence" value="ECO:0007669"/>
    <property type="project" value="TreeGrafter"/>
</dbReference>
<dbReference type="RefSeq" id="WP_269026895.1">
    <property type="nucleotide sequence ID" value="NZ_JANRML010000001.1"/>
</dbReference>
<feature type="region of interest" description="Disordered" evidence="3">
    <location>
        <begin position="103"/>
        <end position="133"/>
    </location>
</feature>
<evidence type="ECO:0000313" key="6">
    <source>
        <dbReference type="EMBL" id="MCZ2219980.1"/>
    </source>
</evidence>
<evidence type="ECO:0000256" key="4">
    <source>
        <dbReference type="SAM" id="SignalP"/>
    </source>
</evidence>
<keyword evidence="4" id="KW-0732">Signal</keyword>
<keyword evidence="1" id="KW-0479">Metal-binding</keyword>
<sequence>MKDLATLMKRLFSVVASAALLAAVAISPTPASADAAKVTQLALRQGTQIIPGNSFGPILAQGTGSPIDGSSAFITGSSDRARSAVEDGWRRAFDGLPDQVKQAVPPHLRPPEPAKPADVTVAPAQEPSPSPVPPKCYNCVAITYDDGPVPGSTERLLDILKRKDAHATFFVVGRNANAYPQILRRIRDEGHTIGNHSFSHPDLARQSDAAIAAQLDGTDDALKKQAGVEPHWMRPPYGSHDSRVASAAGERGMSLAIWDVDTADWQHRNPTTTCKRAVEGAREGSIILMHDIHQPTVDAAECVIDGLRAKGLNPVGLDEMIKRPEAGHVYTRAD</sequence>
<gene>
    <name evidence="6" type="ORF">NUW87_01135</name>
</gene>
<dbReference type="PANTHER" id="PTHR10587:SF133">
    <property type="entry name" value="CHITIN DEACETYLASE 1-RELATED"/>
    <property type="match status" value="1"/>
</dbReference>
<evidence type="ECO:0000259" key="5">
    <source>
        <dbReference type="PROSITE" id="PS51677"/>
    </source>
</evidence>
<proteinExistence type="predicted"/>
<dbReference type="PANTHER" id="PTHR10587">
    <property type="entry name" value="GLYCOSYL TRANSFERASE-RELATED"/>
    <property type="match status" value="1"/>
</dbReference>
<dbReference type="GO" id="GO:0005975">
    <property type="term" value="P:carbohydrate metabolic process"/>
    <property type="evidence" value="ECO:0007669"/>
    <property type="project" value="InterPro"/>
</dbReference>
<evidence type="ECO:0000256" key="1">
    <source>
        <dbReference type="ARBA" id="ARBA00022723"/>
    </source>
</evidence>
<evidence type="ECO:0000256" key="3">
    <source>
        <dbReference type="SAM" id="MobiDB-lite"/>
    </source>
</evidence>